<feature type="domain" description="Succinylglutamate desuccinylase/Aspartoacylase catalytic" evidence="5">
    <location>
        <begin position="11"/>
        <end position="118"/>
    </location>
</feature>
<dbReference type="AlphaFoldDB" id="C7NQD1"/>
<dbReference type="Gene3D" id="3.40.630.10">
    <property type="entry name" value="Zn peptidases"/>
    <property type="match status" value="1"/>
</dbReference>
<proteinExistence type="predicted"/>
<evidence type="ECO:0000313" key="6">
    <source>
        <dbReference type="EMBL" id="ACV12857.1"/>
    </source>
</evidence>
<dbReference type="EMBL" id="CP001687">
    <property type="protein sequence ID" value="ACV12857.1"/>
    <property type="molecule type" value="Genomic_DNA"/>
</dbReference>
<keyword evidence="2" id="KW-0479">Metal-binding</keyword>
<protein>
    <submittedName>
        <fullName evidence="6">Succinylglutamate desuccinylase/aspartoacylase</fullName>
    </submittedName>
</protein>
<dbReference type="Proteomes" id="UP000002071">
    <property type="component" value="Chromosome"/>
</dbReference>
<dbReference type="GeneID" id="8385001"/>
<gene>
    <name evidence="6" type="ordered locus">Huta_2696</name>
</gene>
<dbReference type="PANTHER" id="PTHR15162:SF7">
    <property type="entry name" value="SUCCINYLGLUTAMATE DESUCCINYLASE"/>
    <property type="match status" value="1"/>
</dbReference>
<sequence length="272" mass="29207">MRVEQLGDGEPELAIVAAIHGDEPGGVEAIERLRSNGATVERPVKLIVANEKALEAGERYLETDLNRAFDEDVPEDAHERELARELAAEIRGCTVLSLHSTQSSATPFAISPGLDDTTRAIVPQLSVAALVRTGHDVEGRLFATDATIIEVETGYQRSVEAAENAYRIALEFLTATGALPGYTVSTDLSVYDLSEPVEKPSAAEYEVFAENFTYVDAGETYAAADGEGLTAADGFYPILFSAYGYENIFGYTGSFVGTLQTNCENAPRLVAD</sequence>
<dbReference type="HOGENOM" id="CLU_1064042_0_0_2"/>
<evidence type="ECO:0000256" key="3">
    <source>
        <dbReference type="ARBA" id="ARBA00022801"/>
    </source>
</evidence>
<dbReference type="RefSeq" id="WP_015790419.1">
    <property type="nucleotide sequence ID" value="NC_013158.1"/>
</dbReference>
<dbReference type="KEGG" id="hut:Huta_2696"/>
<name>C7NQD1_HALUD</name>
<evidence type="ECO:0000256" key="2">
    <source>
        <dbReference type="ARBA" id="ARBA00022723"/>
    </source>
</evidence>
<dbReference type="SUPFAM" id="SSF53187">
    <property type="entry name" value="Zn-dependent exopeptidases"/>
    <property type="match status" value="1"/>
</dbReference>
<comment type="cofactor">
    <cofactor evidence="1">
        <name>Zn(2+)</name>
        <dbReference type="ChEBI" id="CHEBI:29105"/>
    </cofactor>
</comment>
<evidence type="ECO:0000256" key="1">
    <source>
        <dbReference type="ARBA" id="ARBA00001947"/>
    </source>
</evidence>
<dbReference type="STRING" id="519442.Huta_2696"/>
<organism evidence="6 7">
    <name type="scientific">Halorhabdus utahensis (strain DSM 12940 / JCM 11049 / AX-2)</name>
    <dbReference type="NCBI Taxonomy" id="519442"/>
    <lineage>
        <taxon>Archaea</taxon>
        <taxon>Methanobacteriati</taxon>
        <taxon>Methanobacteriota</taxon>
        <taxon>Stenosarchaea group</taxon>
        <taxon>Halobacteria</taxon>
        <taxon>Halobacteriales</taxon>
        <taxon>Haloarculaceae</taxon>
        <taxon>Halorhabdus</taxon>
    </lineage>
</organism>
<evidence type="ECO:0000313" key="7">
    <source>
        <dbReference type="Proteomes" id="UP000002071"/>
    </source>
</evidence>
<dbReference type="Pfam" id="PF24827">
    <property type="entry name" value="AstE_AspA_cat"/>
    <property type="match status" value="1"/>
</dbReference>
<reference evidence="6 7" key="1">
    <citation type="journal article" date="2009" name="Stand. Genomic Sci.">
        <title>Complete genome sequence of Halorhabdus utahensis type strain (AX-2).</title>
        <authorList>
            <person name="Anderson I."/>
            <person name="Tindall B.J."/>
            <person name="Pomrenke H."/>
            <person name="Goker M."/>
            <person name="Lapidus A."/>
            <person name="Nolan M."/>
            <person name="Copeland A."/>
            <person name="Glavina Del Rio T."/>
            <person name="Chen F."/>
            <person name="Tice H."/>
            <person name="Cheng J.F."/>
            <person name="Lucas S."/>
            <person name="Chertkov O."/>
            <person name="Bruce D."/>
            <person name="Brettin T."/>
            <person name="Detter J.C."/>
            <person name="Han C."/>
            <person name="Goodwin L."/>
            <person name="Land M."/>
            <person name="Hauser L."/>
            <person name="Chang Y.J."/>
            <person name="Jeffries C.D."/>
            <person name="Pitluck S."/>
            <person name="Pati A."/>
            <person name="Mavromatis K."/>
            <person name="Ivanova N."/>
            <person name="Ovchinnikova G."/>
            <person name="Chen A."/>
            <person name="Palaniappan K."/>
            <person name="Chain P."/>
            <person name="Rohde M."/>
            <person name="Bristow J."/>
            <person name="Eisen J.A."/>
            <person name="Markowitz V."/>
            <person name="Hugenholtz P."/>
            <person name="Kyrpides N.C."/>
            <person name="Klenk H.P."/>
        </authorList>
    </citation>
    <scope>NUCLEOTIDE SEQUENCE [LARGE SCALE GENOMIC DNA]</scope>
    <source>
        <strain evidence="7">DSM 12940 / JCM 11049 / AX-2</strain>
    </source>
</reference>
<dbReference type="InterPro" id="IPR055438">
    <property type="entry name" value="AstE_AspA_cat"/>
</dbReference>
<dbReference type="eggNOG" id="arCOG02888">
    <property type="taxonomic scope" value="Archaea"/>
</dbReference>
<dbReference type="InterPro" id="IPR050178">
    <property type="entry name" value="AspA/AstE_fam"/>
</dbReference>
<evidence type="ECO:0000256" key="4">
    <source>
        <dbReference type="ARBA" id="ARBA00022833"/>
    </source>
</evidence>
<dbReference type="PANTHER" id="PTHR15162">
    <property type="entry name" value="ASPARTOACYLASE"/>
    <property type="match status" value="1"/>
</dbReference>
<dbReference type="OrthoDB" id="323389at2157"/>
<keyword evidence="7" id="KW-1185">Reference proteome</keyword>
<dbReference type="GO" id="GO:0046872">
    <property type="term" value="F:metal ion binding"/>
    <property type="evidence" value="ECO:0007669"/>
    <property type="project" value="UniProtKB-KW"/>
</dbReference>
<dbReference type="GO" id="GO:0016788">
    <property type="term" value="F:hydrolase activity, acting on ester bonds"/>
    <property type="evidence" value="ECO:0007669"/>
    <property type="project" value="InterPro"/>
</dbReference>
<accession>C7NQD1</accession>
<keyword evidence="4" id="KW-0862">Zinc</keyword>
<evidence type="ECO:0000259" key="5">
    <source>
        <dbReference type="Pfam" id="PF24827"/>
    </source>
</evidence>
<keyword evidence="3" id="KW-0378">Hydrolase</keyword>
<dbReference type="GO" id="GO:0005829">
    <property type="term" value="C:cytosol"/>
    <property type="evidence" value="ECO:0007669"/>
    <property type="project" value="TreeGrafter"/>
</dbReference>